<keyword evidence="2" id="KW-0238">DNA-binding</keyword>
<keyword evidence="1" id="KW-0680">Restriction system</keyword>
<dbReference type="InterPro" id="IPR052916">
    <property type="entry name" value="Type-I_RE_MTase_Subunit"/>
</dbReference>
<proteinExistence type="predicted"/>
<dbReference type="PRINTS" id="PR00507">
    <property type="entry name" value="N12N6MTFRASE"/>
</dbReference>
<dbReference type="GO" id="GO:0008170">
    <property type="term" value="F:N-methyltransferase activity"/>
    <property type="evidence" value="ECO:0007669"/>
    <property type="project" value="InterPro"/>
</dbReference>
<evidence type="ECO:0000259" key="3">
    <source>
        <dbReference type="Pfam" id="PF02384"/>
    </source>
</evidence>
<sequence length="678" mass="73587">MNDQQDAPTGTVTTINAVNIARLAGVRRAAVSNWRKRYDDFPAQIAGTASSPLFDADEIRAWLDKYGKLAELPLADELWRELDGLRGTTDTVEVLITFAVALRHLFDHDCRLATELLTESFENDRALTEAVAARVSITVGELGLDLEPLAPEPDWAPLLRLLDRAAEEPSAFEELLVSTAERAEPRGAGVVPPELARLMAGLADRDEVFDPYCGLGELLLPTLDSGVAAGQHPNRQLLRLATARMLLHIRTPPRPAAGDALREDGFPGQTFGAVRCVPPWNVKDWGFEELQFDPRWEYGLPPRGAAELAWVQHALAHLDTSGVAVLGLPAGVCGQARGRRIRAELVRRGALRAVVALPGGAFPGTSASTVLWVLRSAEAEPPGGVLLLDGSRLLRAKSPDWGALRELVLPAWREFDGAGTWPEEPGVCRVVPAIDLLDEEVDLSPARHLAGSVQTDVAGIRTARENLLGLLRELPALVPEVLPEDAPARPHARIGELARTGAVTVLQQVPTGTREEDAAALTALTAQDVHAGRAPSGVLRGAADPVRLREGDVVLPMLGERLVSRVIESEEAVLGPHLWLLRPNPEQLDSWFLAGFLRNSANAALGAGSGTARLDVRKVELPRVPPEEQRRWSDTFRGLFRLEHGLHRVREQGGKWVDDMIDGLTGNGLRPPRDEERG</sequence>
<dbReference type="GO" id="GO:0032259">
    <property type="term" value="P:methylation"/>
    <property type="evidence" value="ECO:0007669"/>
    <property type="project" value="UniProtKB-KW"/>
</dbReference>
<dbReference type="Pfam" id="PF02384">
    <property type="entry name" value="N6_Mtase"/>
    <property type="match status" value="1"/>
</dbReference>
<keyword evidence="5" id="KW-1185">Reference proteome</keyword>
<dbReference type="Gene3D" id="3.90.220.20">
    <property type="entry name" value="DNA methylase specificity domains"/>
    <property type="match status" value="1"/>
</dbReference>
<organism evidence="4 5">
    <name type="scientific">Actinopolyspora alba</name>
    <dbReference type="NCBI Taxonomy" id="673379"/>
    <lineage>
        <taxon>Bacteria</taxon>
        <taxon>Bacillati</taxon>
        <taxon>Actinomycetota</taxon>
        <taxon>Actinomycetes</taxon>
        <taxon>Actinopolysporales</taxon>
        <taxon>Actinopolysporaceae</taxon>
        <taxon>Actinopolyspora</taxon>
        <taxon>Actinopolyspora alba group</taxon>
    </lineage>
</organism>
<evidence type="ECO:0000256" key="2">
    <source>
        <dbReference type="ARBA" id="ARBA00023125"/>
    </source>
</evidence>
<dbReference type="AlphaFoldDB" id="A0A1I1ZP54"/>
<dbReference type="GO" id="GO:0003677">
    <property type="term" value="F:DNA binding"/>
    <property type="evidence" value="ECO:0007669"/>
    <property type="project" value="UniProtKB-KW"/>
</dbReference>
<dbReference type="Proteomes" id="UP000198716">
    <property type="component" value="Unassembled WGS sequence"/>
</dbReference>
<dbReference type="SUPFAM" id="SSF53335">
    <property type="entry name" value="S-adenosyl-L-methionine-dependent methyltransferases"/>
    <property type="match status" value="1"/>
</dbReference>
<dbReference type="PANTHER" id="PTHR42998:SF1">
    <property type="entry name" value="TYPE I RESTRICTION ENZYME HINDI METHYLASE SUBUNIT"/>
    <property type="match status" value="1"/>
</dbReference>
<name>A0A1I1ZP54_9ACTN</name>
<dbReference type="EMBL" id="FOMZ01000011">
    <property type="protein sequence ID" value="SFE33118.1"/>
    <property type="molecule type" value="Genomic_DNA"/>
</dbReference>
<accession>A0A1I1ZP54</accession>
<reference evidence="5" key="1">
    <citation type="submission" date="2016-10" db="EMBL/GenBank/DDBJ databases">
        <authorList>
            <person name="Varghese N."/>
            <person name="Submissions S."/>
        </authorList>
    </citation>
    <scope>NUCLEOTIDE SEQUENCE [LARGE SCALE GENOMIC DNA]</scope>
    <source>
        <strain evidence="5">DSM 45004</strain>
    </source>
</reference>
<gene>
    <name evidence="4" type="ORF">SAMN04487819_11156</name>
</gene>
<evidence type="ECO:0000313" key="5">
    <source>
        <dbReference type="Proteomes" id="UP000198716"/>
    </source>
</evidence>
<evidence type="ECO:0000313" key="4">
    <source>
        <dbReference type="EMBL" id="SFE33118.1"/>
    </source>
</evidence>
<dbReference type="InterPro" id="IPR003356">
    <property type="entry name" value="DNA_methylase_A-5"/>
</dbReference>
<dbReference type="InterPro" id="IPR044946">
    <property type="entry name" value="Restrct_endonuc_typeI_TRD_sf"/>
</dbReference>
<evidence type="ECO:0000256" key="1">
    <source>
        <dbReference type="ARBA" id="ARBA00022747"/>
    </source>
</evidence>
<dbReference type="PANTHER" id="PTHR42998">
    <property type="entry name" value="TYPE I RESTRICTION ENZYME HINDVIIP M PROTEIN-RELATED"/>
    <property type="match status" value="1"/>
</dbReference>
<feature type="domain" description="DNA methylase adenine-specific" evidence="3">
    <location>
        <begin position="171"/>
        <end position="451"/>
    </location>
</feature>
<dbReference type="GO" id="GO:0009307">
    <property type="term" value="P:DNA restriction-modification system"/>
    <property type="evidence" value="ECO:0007669"/>
    <property type="project" value="UniProtKB-KW"/>
</dbReference>
<keyword evidence="4" id="KW-0808">Transferase</keyword>
<dbReference type="InterPro" id="IPR029063">
    <property type="entry name" value="SAM-dependent_MTases_sf"/>
</dbReference>
<dbReference type="SUPFAM" id="SSF116734">
    <property type="entry name" value="DNA methylase specificity domain"/>
    <property type="match status" value="1"/>
</dbReference>
<dbReference type="RefSeq" id="WP_092928317.1">
    <property type="nucleotide sequence ID" value="NZ_FOMZ01000011.1"/>
</dbReference>
<keyword evidence="4" id="KW-0489">Methyltransferase</keyword>
<dbReference type="Gene3D" id="3.40.50.150">
    <property type="entry name" value="Vaccinia Virus protein VP39"/>
    <property type="match status" value="1"/>
</dbReference>
<protein>
    <submittedName>
        <fullName evidence="4">N-6 DNA Methylase</fullName>
    </submittedName>
</protein>